<feature type="transmembrane region" description="Helical" evidence="1">
    <location>
        <begin position="59"/>
        <end position="90"/>
    </location>
</feature>
<feature type="transmembrane region" description="Helical" evidence="1">
    <location>
        <begin position="102"/>
        <end position="121"/>
    </location>
</feature>
<dbReference type="GeneID" id="93351050"/>
<dbReference type="RefSeq" id="WP_074898076.1">
    <property type="nucleotide sequence ID" value="NZ_CP031252.1"/>
</dbReference>
<keyword evidence="1" id="KW-0812">Transmembrane</keyword>
<dbReference type="Proteomes" id="UP000254927">
    <property type="component" value="Unassembled WGS sequence"/>
</dbReference>
<name>A0A378TUX0_NEIEL</name>
<dbReference type="PANTHER" id="PTHR43535:SF1">
    <property type="entry name" value="PHOSPHATIDATE CYTIDYLYLTRANSFERASE"/>
    <property type="match status" value="1"/>
</dbReference>
<reference evidence="2 3" key="1">
    <citation type="submission" date="2018-06" db="EMBL/GenBank/DDBJ databases">
        <authorList>
            <consortium name="Pathogen Informatics"/>
            <person name="Doyle S."/>
        </authorList>
    </citation>
    <scope>NUCLEOTIDE SEQUENCE [LARGE SCALE GENOMIC DNA]</scope>
    <source>
        <strain evidence="2 3">NCTC10660</strain>
    </source>
</reference>
<keyword evidence="2" id="KW-0808">Transferase</keyword>
<dbReference type="GO" id="GO:0005886">
    <property type="term" value="C:plasma membrane"/>
    <property type="evidence" value="ECO:0007669"/>
    <property type="project" value="TreeGrafter"/>
</dbReference>
<evidence type="ECO:0000313" key="2">
    <source>
        <dbReference type="EMBL" id="STZ66581.1"/>
    </source>
</evidence>
<feature type="transmembrane region" description="Helical" evidence="1">
    <location>
        <begin position="193"/>
        <end position="213"/>
    </location>
</feature>
<dbReference type="EMBL" id="UGQW01000001">
    <property type="protein sequence ID" value="STZ66581.1"/>
    <property type="molecule type" value="Genomic_DNA"/>
</dbReference>
<dbReference type="Pfam" id="PF01148">
    <property type="entry name" value="CTP_transf_1"/>
    <property type="match status" value="1"/>
</dbReference>
<feature type="transmembrane region" description="Helical" evidence="1">
    <location>
        <begin position="20"/>
        <end position="39"/>
    </location>
</feature>
<feature type="transmembrane region" description="Helical" evidence="1">
    <location>
        <begin position="127"/>
        <end position="150"/>
    </location>
</feature>
<dbReference type="PANTHER" id="PTHR43535">
    <property type="entry name" value="PHOSPHATIDATE CYTIDYLYLTRANSFERASE"/>
    <property type="match status" value="1"/>
</dbReference>
<proteinExistence type="predicted"/>
<protein>
    <submittedName>
        <fullName evidence="2">Phosphatidate cytidylyltransferase</fullName>
        <ecNumber evidence="2">2.7.7.41</ecNumber>
    </submittedName>
</protein>
<keyword evidence="1" id="KW-0472">Membrane</keyword>
<organism evidence="2 3">
    <name type="scientific">Neisseria elongata</name>
    <dbReference type="NCBI Taxonomy" id="495"/>
    <lineage>
        <taxon>Bacteria</taxon>
        <taxon>Pseudomonadati</taxon>
        <taxon>Pseudomonadota</taxon>
        <taxon>Betaproteobacteria</taxon>
        <taxon>Neisseriales</taxon>
        <taxon>Neisseriaceae</taxon>
        <taxon>Neisseria</taxon>
    </lineage>
</organism>
<evidence type="ECO:0000256" key="1">
    <source>
        <dbReference type="SAM" id="Phobius"/>
    </source>
</evidence>
<dbReference type="GO" id="GO:0009273">
    <property type="term" value="P:peptidoglycan-based cell wall biogenesis"/>
    <property type="evidence" value="ECO:0007669"/>
    <property type="project" value="TreeGrafter"/>
</dbReference>
<keyword evidence="1" id="KW-1133">Transmembrane helix</keyword>
<keyword evidence="2" id="KW-0548">Nucleotidyltransferase</keyword>
<accession>A0A378TUX0</accession>
<feature type="transmembrane region" description="Helical" evidence="1">
    <location>
        <begin position="258"/>
        <end position="281"/>
    </location>
</feature>
<evidence type="ECO:0000313" key="3">
    <source>
        <dbReference type="Proteomes" id="UP000254927"/>
    </source>
</evidence>
<dbReference type="AlphaFoldDB" id="A0A378TUX0"/>
<feature type="transmembrane region" description="Helical" evidence="1">
    <location>
        <begin position="234"/>
        <end position="252"/>
    </location>
</feature>
<feature type="transmembrane region" description="Helical" evidence="1">
    <location>
        <begin position="162"/>
        <end position="181"/>
    </location>
</feature>
<sequence>MPPGISLALSAARLTPQAGYIFAAVFAILLIASLIGQWLRRKHGAANATIANLNARIYAWWLMTFVLLAAFWFGKIGAVILFFLISFAALREFMTLIYRRRSDYYSMAACFYILLPGQYYLVWSEWYGLFALLIPMYAFLLLPIIASMNGQTVHFLERAAKTQWMAMVCIFCLSHVPALLFLEIDGFNKENNILLLIFLIGVVQASDVLQYIWGKLIGGAKIMPSLSPSKTVSGTVGGIASATVLAVLMAPITPFNPWQAGAMGLIICLMGFFGGLVMSAIKRDYGVKDWGNMIQGHGGMLDRVDSVCFAAPVFFHIVRYYWT</sequence>
<gene>
    <name evidence="2" type="primary">cdsA_2</name>
    <name evidence="2" type="ORF">NCTC10660_00030</name>
</gene>
<dbReference type="GO" id="GO:0004605">
    <property type="term" value="F:phosphatidate cytidylyltransferase activity"/>
    <property type="evidence" value="ECO:0007669"/>
    <property type="project" value="UniProtKB-EC"/>
</dbReference>
<dbReference type="EC" id="2.7.7.41" evidence="2"/>